<name>A0A6J6IB07_9ZZZZ</name>
<feature type="transmembrane region" description="Helical" evidence="5">
    <location>
        <begin position="154"/>
        <end position="175"/>
    </location>
</feature>
<accession>A0A6J6IB07</accession>
<protein>
    <submittedName>
        <fullName evidence="6">Unannotated protein</fullName>
    </submittedName>
</protein>
<evidence type="ECO:0000256" key="4">
    <source>
        <dbReference type="ARBA" id="ARBA00023136"/>
    </source>
</evidence>
<evidence type="ECO:0000256" key="1">
    <source>
        <dbReference type="ARBA" id="ARBA00004141"/>
    </source>
</evidence>
<dbReference type="Gene3D" id="1.20.1550.10">
    <property type="entry name" value="DsbB-like"/>
    <property type="match status" value="1"/>
</dbReference>
<comment type="subcellular location">
    <subcellularLocation>
        <location evidence="1">Membrane</location>
        <topology evidence="1">Multi-pass membrane protein</topology>
    </subcellularLocation>
</comment>
<sequence length="224" mass="23639">MTRLSVERQVTLARIINILALVGLLGVLAGSLHLQLGVGEQPCPLCLVQRSGMIGLAVGPVMNLLWGMKAQHYAISILAACAGAAGSVRQIFLHVASPTDPGYGPEFFGFHLYTWAFVTFAVGVVGCAVLLFWNTPLVCGDQGISKQAGSLRAITYAVITAVFLDLLVITITVIPECGLGMCPDDPANISGFGDMGGWLFIAGLTVISLVVGFGLDRRKARHSQ</sequence>
<reference evidence="6" key="1">
    <citation type="submission" date="2020-05" db="EMBL/GenBank/DDBJ databases">
        <authorList>
            <person name="Chiriac C."/>
            <person name="Salcher M."/>
            <person name="Ghai R."/>
            <person name="Kavagutti S V."/>
        </authorList>
    </citation>
    <scope>NUCLEOTIDE SEQUENCE</scope>
</reference>
<dbReference type="EMBL" id="CAFBMO010000084">
    <property type="protein sequence ID" value="CAB4916783.1"/>
    <property type="molecule type" value="Genomic_DNA"/>
</dbReference>
<evidence type="ECO:0000256" key="2">
    <source>
        <dbReference type="ARBA" id="ARBA00022692"/>
    </source>
</evidence>
<feature type="transmembrane region" description="Helical" evidence="5">
    <location>
        <begin position="12"/>
        <end position="35"/>
    </location>
</feature>
<feature type="transmembrane region" description="Helical" evidence="5">
    <location>
        <begin position="195"/>
        <end position="215"/>
    </location>
</feature>
<dbReference type="GO" id="GO:0015035">
    <property type="term" value="F:protein-disulfide reductase activity"/>
    <property type="evidence" value="ECO:0007669"/>
    <property type="project" value="InterPro"/>
</dbReference>
<dbReference type="InterPro" id="IPR003752">
    <property type="entry name" value="DiS_bond_form_DsbB/BdbC"/>
</dbReference>
<keyword evidence="2 5" id="KW-0812">Transmembrane</keyword>
<dbReference type="Pfam" id="PF02600">
    <property type="entry name" value="DsbB"/>
    <property type="match status" value="1"/>
</dbReference>
<keyword evidence="4 5" id="KW-0472">Membrane</keyword>
<dbReference type="EMBL" id="CAEZVB010000032">
    <property type="protein sequence ID" value="CAB4621209.1"/>
    <property type="molecule type" value="Genomic_DNA"/>
</dbReference>
<keyword evidence="3 5" id="KW-1133">Transmembrane helix</keyword>
<evidence type="ECO:0000313" key="8">
    <source>
        <dbReference type="EMBL" id="CAB4916783.1"/>
    </source>
</evidence>
<dbReference type="AlphaFoldDB" id="A0A6J6IB07"/>
<dbReference type="EMBL" id="CAEZWR010000011">
    <property type="protein sequence ID" value="CAB4654863.1"/>
    <property type="molecule type" value="Genomic_DNA"/>
</dbReference>
<dbReference type="SUPFAM" id="SSF158442">
    <property type="entry name" value="DsbB-like"/>
    <property type="match status" value="1"/>
</dbReference>
<evidence type="ECO:0000313" key="6">
    <source>
        <dbReference type="EMBL" id="CAB4621209.1"/>
    </source>
</evidence>
<dbReference type="InterPro" id="IPR023380">
    <property type="entry name" value="DsbB-like_sf"/>
</dbReference>
<evidence type="ECO:0000313" key="7">
    <source>
        <dbReference type="EMBL" id="CAB4654863.1"/>
    </source>
</evidence>
<evidence type="ECO:0000256" key="5">
    <source>
        <dbReference type="SAM" id="Phobius"/>
    </source>
</evidence>
<dbReference type="GO" id="GO:0016020">
    <property type="term" value="C:membrane"/>
    <property type="evidence" value="ECO:0007669"/>
    <property type="project" value="UniProtKB-SubCell"/>
</dbReference>
<feature type="transmembrane region" description="Helical" evidence="5">
    <location>
        <begin position="47"/>
        <end position="66"/>
    </location>
</feature>
<organism evidence="6">
    <name type="scientific">freshwater metagenome</name>
    <dbReference type="NCBI Taxonomy" id="449393"/>
    <lineage>
        <taxon>unclassified sequences</taxon>
        <taxon>metagenomes</taxon>
        <taxon>ecological metagenomes</taxon>
    </lineage>
</organism>
<feature type="transmembrane region" description="Helical" evidence="5">
    <location>
        <begin position="73"/>
        <end position="92"/>
    </location>
</feature>
<proteinExistence type="predicted"/>
<dbReference type="GO" id="GO:0006457">
    <property type="term" value="P:protein folding"/>
    <property type="evidence" value="ECO:0007669"/>
    <property type="project" value="InterPro"/>
</dbReference>
<evidence type="ECO:0000256" key="3">
    <source>
        <dbReference type="ARBA" id="ARBA00022989"/>
    </source>
</evidence>
<gene>
    <name evidence="6" type="ORF">UFOPK1908_00805</name>
    <name evidence="7" type="ORF">UFOPK2282_00156</name>
    <name evidence="8" type="ORF">UFOPK3576_01468</name>
</gene>
<feature type="transmembrane region" description="Helical" evidence="5">
    <location>
        <begin position="112"/>
        <end position="133"/>
    </location>
</feature>